<name>A0AAD7HZW4_9AGAR</name>
<feature type="compositionally biased region" description="Low complexity" evidence="1">
    <location>
        <begin position="57"/>
        <end position="69"/>
    </location>
</feature>
<dbReference type="AlphaFoldDB" id="A0AAD7HZW4"/>
<feature type="compositionally biased region" description="Polar residues" evidence="1">
    <location>
        <begin position="37"/>
        <end position="56"/>
    </location>
</feature>
<dbReference type="SUPFAM" id="SSF50370">
    <property type="entry name" value="Ricin B-like lectins"/>
    <property type="match status" value="1"/>
</dbReference>
<dbReference type="Gene3D" id="2.80.10.50">
    <property type="match status" value="1"/>
</dbReference>
<dbReference type="EMBL" id="JARKIB010000149">
    <property type="protein sequence ID" value="KAJ7731889.1"/>
    <property type="molecule type" value="Genomic_DNA"/>
</dbReference>
<feature type="compositionally biased region" description="Low complexity" evidence="1">
    <location>
        <begin position="1"/>
        <end position="18"/>
    </location>
</feature>
<protein>
    <submittedName>
        <fullName evidence="2">Uncharacterized protein</fullName>
    </submittedName>
</protein>
<feature type="region of interest" description="Disordered" evidence="1">
    <location>
        <begin position="1"/>
        <end position="99"/>
    </location>
</feature>
<keyword evidence="3" id="KW-1185">Reference proteome</keyword>
<evidence type="ECO:0000313" key="3">
    <source>
        <dbReference type="Proteomes" id="UP001215598"/>
    </source>
</evidence>
<dbReference type="Proteomes" id="UP001215598">
    <property type="component" value="Unassembled WGS sequence"/>
</dbReference>
<gene>
    <name evidence="2" type="ORF">B0H16DRAFT_1468891</name>
</gene>
<dbReference type="InterPro" id="IPR035992">
    <property type="entry name" value="Ricin_B-like_lectins"/>
</dbReference>
<sequence>MYRHSNASDLSDDLNGSGSDEDASDEDDDPISAATAAESQQKNWAIQASPSAVVSGTFTSPPSTAPAASHSLIHRSALLRPVRGRTERKPPADEVLGGYLPGDLRSSVVGKDETGDDNETWLIAATNDGYTFKNVGTGLYLGMSTGPNRGEYRVLQAVTDPYCWRVNPSSKQPDEGPPVYQYIFSSQMCRGTSMLTRLPPRIHDSANLRYTLHAAIETLTSSDISFTPIIAHENSEAPCQMWSFDGDIGIL</sequence>
<proteinExistence type="predicted"/>
<accession>A0AAD7HZW4</accession>
<feature type="compositionally biased region" description="Acidic residues" evidence="1">
    <location>
        <begin position="19"/>
        <end position="30"/>
    </location>
</feature>
<organism evidence="2 3">
    <name type="scientific">Mycena metata</name>
    <dbReference type="NCBI Taxonomy" id="1033252"/>
    <lineage>
        <taxon>Eukaryota</taxon>
        <taxon>Fungi</taxon>
        <taxon>Dikarya</taxon>
        <taxon>Basidiomycota</taxon>
        <taxon>Agaricomycotina</taxon>
        <taxon>Agaricomycetes</taxon>
        <taxon>Agaricomycetidae</taxon>
        <taxon>Agaricales</taxon>
        <taxon>Marasmiineae</taxon>
        <taxon>Mycenaceae</taxon>
        <taxon>Mycena</taxon>
    </lineage>
</organism>
<comment type="caution">
    <text evidence="2">The sequence shown here is derived from an EMBL/GenBank/DDBJ whole genome shotgun (WGS) entry which is preliminary data.</text>
</comment>
<evidence type="ECO:0000256" key="1">
    <source>
        <dbReference type="SAM" id="MobiDB-lite"/>
    </source>
</evidence>
<evidence type="ECO:0000313" key="2">
    <source>
        <dbReference type="EMBL" id="KAJ7731889.1"/>
    </source>
</evidence>
<reference evidence="2" key="1">
    <citation type="submission" date="2023-03" db="EMBL/GenBank/DDBJ databases">
        <title>Massive genome expansion in bonnet fungi (Mycena s.s.) driven by repeated elements and novel gene families across ecological guilds.</title>
        <authorList>
            <consortium name="Lawrence Berkeley National Laboratory"/>
            <person name="Harder C.B."/>
            <person name="Miyauchi S."/>
            <person name="Viragh M."/>
            <person name="Kuo A."/>
            <person name="Thoen E."/>
            <person name="Andreopoulos B."/>
            <person name="Lu D."/>
            <person name="Skrede I."/>
            <person name="Drula E."/>
            <person name="Henrissat B."/>
            <person name="Morin E."/>
            <person name="Kohler A."/>
            <person name="Barry K."/>
            <person name="LaButti K."/>
            <person name="Morin E."/>
            <person name="Salamov A."/>
            <person name="Lipzen A."/>
            <person name="Mereny Z."/>
            <person name="Hegedus B."/>
            <person name="Baldrian P."/>
            <person name="Stursova M."/>
            <person name="Weitz H."/>
            <person name="Taylor A."/>
            <person name="Grigoriev I.V."/>
            <person name="Nagy L.G."/>
            <person name="Martin F."/>
            <person name="Kauserud H."/>
        </authorList>
    </citation>
    <scope>NUCLEOTIDE SEQUENCE</scope>
    <source>
        <strain evidence="2">CBHHK182m</strain>
    </source>
</reference>